<dbReference type="GO" id="GO:0006310">
    <property type="term" value="P:DNA recombination"/>
    <property type="evidence" value="ECO:0007669"/>
    <property type="project" value="InterPro"/>
</dbReference>
<evidence type="ECO:0000313" key="2">
    <source>
        <dbReference type="EMBL" id="KKN08324.1"/>
    </source>
</evidence>
<dbReference type="EMBL" id="LAZR01004470">
    <property type="protein sequence ID" value="KKN08324.1"/>
    <property type="molecule type" value="Genomic_DNA"/>
</dbReference>
<dbReference type="Pfam" id="PF03837">
    <property type="entry name" value="RecT"/>
    <property type="match status" value="1"/>
</dbReference>
<name>A0A0F9MRP4_9ZZZZ</name>
<sequence>MSGEALAELQPGERVAYSSEQVALIKRTIAKGSSDDELDLFIAICKRTGLDPFARQIYAIKRWDSKEKREVMSPQTSVDGLRLIAQRTGKYAGQVGPFWCGSDGIWVEHLWIPEEPPIAAKVGVLHRDFAEPLWGVAKYTSYVQTKKDGTPFNLWGKMPEVMLAKCAESQALRRAFPAELSGVYSDAELEQAGSDGPPPGPMDAVKTPTIEVPGLHPDATTVVETAVVEAVDPPKPKPKPKAKPKPKPKPAPAPGGFEEEEPITLVGLLSKMESAKASKHLENIIAKYLGFSEALEDEDLFDYLTVRDRKRADFDTSAAPANDGSDL</sequence>
<reference evidence="2" key="1">
    <citation type="journal article" date="2015" name="Nature">
        <title>Complex archaea that bridge the gap between prokaryotes and eukaryotes.</title>
        <authorList>
            <person name="Spang A."/>
            <person name="Saw J.H."/>
            <person name="Jorgensen S.L."/>
            <person name="Zaremba-Niedzwiedzka K."/>
            <person name="Martijn J."/>
            <person name="Lind A.E."/>
            <person name="van Eijk R."/>
            <person name="Schleper C."/>
            <person name="Guy L."/>
            <person name="Ettema T.J."/>
        </authorList>
    </citation>
    <scope>NUCLEOTIDE SEQUENCE</scope>
</reference>
<organism evidence="2">
    <name type="scientific">marine sediment metagenome</name>
    <dbReference type="NCBI Taxonomy" id="412755"/>
    <lineage>
        <taxon>unclassified sequences</taxon>
        <taxon>metagenomes</taxon>
        <taxon>ecological metagenomes</taxon>
    </lineage>
</organism>
<feature type="region of interest" description="Disordered" evidence="1">
    <location>
        <begin position="189"/>
        <end position="208"/>
    </location>
</feature>
<dbReference type="AlphaFoldDB" id="A0A0F9MRP4"/>
<proteinExistence type="predicted"/>
<comment type="caution">
    <text evidence="2">The sequence shown here is derived from an EMBL/GenBank/DDBJ whole genome shotgun (WGS) entry which is preliminary data.</text>
</comment>
<evidence type="ECO:0000256" key="1">
    <source>
        <dbReference type="SAM" id="MobiDB-lite"/>
    </source>
</evidence>
<dbReference type="NCBIfam" id="TIGR01913">
    <property type="entry name" value="bet_lambda"/>
    <property type="match status" value="1"/>
</dbReference>
<protein>
    <recommendedName>
        <fullName evidence="3">Phage recombination protein Bet</fullName>
    </recommendedName>
</protein>
<gene>
    <name evidence="2" type="ORF">LCGC14_1057870</name>
</gene>
<dbReference type="InterPro" id="IPR010183">
    <property type="entry name" value="Phage_lambda_Bet"/>
</dbReference>
<dbReference type="GO" id="GO:0003677">
    <property type="term" value="F:DNA binding"/>
    <property type="evidence" value="ECO:0007669"/>
    <property type="project" value="InterPro"/>
</dbReference>
<evidence type="ECO:0008006" key="3">
    <source>
        <dbReference type="Google" id="ProtNLM"/>
    </source>
</evidence>
<dbReference type="InterPro" id="IPR018330">
    <property type="entry name" value="RecT_fam"/>
</dbReference>
<feature type="region of interest" description="Disordered" evidence="1">
    <location>
        <begin position="230"/>
        <end position="259"/>
    </location>
</feature>
<feature type="compositionally biased region" description="Basic residues" evidence="1">
    <location>
        <begin position="236"/>
        <end position="248"/>
    </location>
</feature>
<accession>A0A0F9MRP4</accession>